<dbReference type="SUPFAM" id="SSF54631">
    <property type="entry name" value="CBS-domain pair"/>
    <property type="match status" value="1"/>
</dbReference>
<comment type="similarity">
    <text evidence="2 9">Belongs to the SLC41A transporter family.</text>
</comment>
<dbReference type="RefSeq" id="WP_132431691.1">
    <property type="nucleotide sequence ID" value="NZ_SLWK01000001.1"/>
</dbReference>
<dbReference type="Proteomes" id="UP000295221">
    <property type="component" value="Unassembled WGS sequence"/>
</dbReference>
<dbReference type="Pfam" id="PF00571">
    <property type="entry name" value="CBS"/>
    <property type="match status" value="2"/>
</dbReference>
<dbReference type="SUPFAM" id="SSF161093">
    <property type="entry name" value="MgtE membrane domain-like"/>
    <property type="match status" value="1"/>
</dbReference>
<keyword evidence="7 9" id="KW-0472">Membrane</keyword>
<evidence type="ECO:0000256" key="8">
    <source>
        <dbReference type="PROSITE-ProRule" id="PRU00703"/>
    </source>
</evidence>
<evidence type="ECO:0000313" key="12">
    <source>
        <dbReference type="Proteomes" id="UP000295221"/>
    </source>
</evidence>
<feature type="transmembrane region" description="Helical" evidence="9">
    <location>
        <begin position="362"/>
        <end position="382"/>
    </location>
</feature>
<evidence type="ECO:0000256" key="2">
    <source>
        <dbReference type="ARBA" id="ARBA00009749"/>
    </source>
</evidence>
<dbReference type="InterPro" id="IPR006668">
    <property type="entry name" value="Mg_transptr_MgtE_intracell_dom"/>
</dbReference>
<accession>A0A4R2GRR9</accession>
<keyword evidence="9" id="KW-0479">Metal-binding</keyword>
<keyword evidence="3 9" id="KW-0813">Transport</keyword>
<dbReference type="Pfam" id="PF01769">
    <property type="entry name" value="MgtE"/>
    <property type="match status" value="1"/>
</dbReference>
<dbReference type="NCBIfam" id="TIGR00400">
    <property type="entry name" value="mgtE"/>
    <property type="match status" value="1"/>
</dbReference>
<dbReference type="InterPro" id="IPR036739">
    <property type="entry name" value="SLC41_membr_dom_sf"/>
</dbReference>
<evidence type="ECO:0000313" key="11">
    <source>
        <dbReference type="EMBL" id="TCO10856.1"/>
    </source>
</evidence>
<protein>
    <recommendedName>
        <fullName evidence="9">Magnesium transporter MgtE</fullName>
    </recommendedName>
</protein>
<evidence type="ECO:0000256" key="4">
    <source>
        <dbReference type="ARBA" id="ARBA00022692"/>
    </source>
</evidence>
<dbReference type="Gene3D" id="3.10.580.10">
    <property type="entry name" value="CBS-domain"/>
    <property type="match status" value="1"/>
</dbReference>
<keyword evidence="4 9" id="KW-0812">Transmembrane</keyword>
<keyword evidence="12" id="KW-1185">Reference proteome</keyword>
<dbReference type="GO" id="GO:0005886">
    <property type="term" value="C:plasma membrane"/>
    <property type="evidence" value="ECO:0007669"/>
    <property type="project" value="UniProtKB-SubCell"/>
</dbReference>
<keyword evidence="6 9" id="KW-1133">Transmembrane helix</keyword>
<dbReference type="CDD" id="cd04606">
    <property type="entry name" value="CBS_pair_Mg_transporter"/>
    <property type="match status" value="1"/>
</dbReference>
<dbReference type="PROSITE" id="PS51371">
    <property type="entry name" value="CBS"/>
    <property type="match status" value="1"/>
</dbReference>
<dbReference type="SMART" id="SM00116">
    <property type="entry name" value="CBS"/>
    <property type="match status" value="1"/>
</dbReference>
<organism evidence="11 12">
    <name type="scientific">Natronoflexus pectinivorans</name>
    <dbReference type="NCBI Taxonomy" id="682526"/>
    <lineage>
        <taxon>Bacteria</taxon>
        <taxon>Pseudomonadati</taxon>
        <taxon>Bacteroidota</taxon>
        <taxon>Bacteroidia</taxon>
        <taxon>Marinilabiliales</taxon>
        <taxon>Marinilabiliaceae</taxon>
        <taxon>Natronoflexus</taxon>
    </lineage>
</organism>
<reference evidence="11 12" key="1">
    <citation type="submission" date="2019-03" db="EMBL/GenBank/DDBJ databases">
        <title>Genomic Encyclopedia of Type Strains, Phase IV (KMG-IV): sequencing the most valuable type-strain genomes for metagenomic binning, comparative biology and taxonomic classification.</title>
        <authorList>
            <person name="Goeker M."/>
        </authorList>
    </citation>
    <scope>NUCLEOTIDE SEQUENCE [LARGE SCALE GENOMIC DNA]</scope>
    <source>
        <strain evidence="11 12">DSM 24179</strain>
    </source>
</reference>
<evidence type="ECO:0000256" key="3">
    <source>
        <dbReference type="ARBA" id="ARBA00022448"/>
    </source>
</evidence>
<keyword evidence="5 9" id="KW-0460">Magnesium</keyword>
<dbReference type="AlphaFoldDB" id="A0A4R2GRR9"/>
<comment type="subcellular location">
    <subcellularLocation>
        <location evidence="9">Cell membrane</location>
        <topology evidence="9">Multi-pass membrane protein</topology>
    </subcellularLocation>
    <subcellularLocation>
        <location evidence="1">Membrane</location>
        <topology evidence="1">Multi-pass membrane protein</topology>
    </subcellularLocation>
</comment>
<evidence type="ECO:0000256" key="9">
    <source>
        <dbReference type="RuleBase" id="RU362011"/>
    </source>
</evidence>
<feature type="transmembrane region" description="Helical" evidence="9">
    <location>
        <begin position="388"/>
        <end position="415"/>
    </location>
</feature>
<feature type="transmembrane region" description="Helical" evidence="9">
    <location>
        <begin position="436"/>
        <end position="453"/>
    </location>
</feature>
<feature type="transmembrane region" description="Helical" evidence="9">
    <location>
        <begin position="288"/>
        <end position="308"/>
    </location>
</feature>
<keyword evidence="8" id="KW-0129">CBS domain</keyword>
<dbReference type="InterPro" id="IPR000644">
    <property type="entry name" value="CBS_dom"/>
</dbReference>
<comment type="caution">
    <text evidence="11">The sequence shown here is derived from an EMBL/GenBank/DDBJ whole genome shotgun (WGS) entry which is preliminary data.</text>
</comment>
<dbReference type="GO" id="GO:0046872">
    <property type="term" value="F:metal ion binding"/>
    <property type="evidence" value="ECO:0007669"/>
    <property type="project" value="UniProtKB-KW"/>
</dbReference>
<dbReference type="InterPro" id="IPR006667">
    <property type="entry name" value="SLC41_membr_dom"/>
</dbReference>
<dbReference type="PANTHER" id="PTHR43773:SF1">
    <property type="entry name" value="MAGNESIUM TRANSPORTER MGTE"/>
    <property type="match status" value="1"/>
</dbReference>
<dbReference type="Gene3D" id="1.25.60.10">
    <property type="entry name" value="MgtE N-terminal domain-like"/>
    <property type="match status" value="1"/>
</dbReference>
<comment type="subunit">
    <text evidence="9">Homodimer.</text>
</comment>
<evidence type="ECO:0000256" key="1">
    <source>
        <dbReference type="ARBA" id="ARBA00004141"/>
    </source>
</evidence>
<dbReference type="SMART" id="SM00924">
    <property type="entry name" value="MgtE_N"/>
    <property type="match status" value="1"/>
</dbReference>
<dbReference type="InterPro" id="IPR046342">
    <property type="entry name" value="CBS_dom_sf"/>
</dbReference>
<feature type="domain" description="CBS" evidence="10">
    <location>
        <begin position="206"/>
        <end position="262"/>
    </location>
</feature>
<evidence type="ECO:0000259" key="10">
    <source>
        <dbReference type="PROSITE" id="PS51371"/>
    </source>
</evidence>
<comment type="function">
    <text evidence="9">Acts as a magnesium transporter.</text>
</comment>
<dbReference type="InterPro" id="IPR006669">
    <property type="entry name" value="MgtE_transporter"/>
</dbReference>
<feature type="transmembrane region" description="Helical" evidence="9">
    <location>
        <begin position="320"/>
        <end position="341"/>
    </location>
</feature>
<dbReference type="SUPFAM" id="SSF158791">
    <property type="entry name" value="MgtE N-terminal domain-like"/>
    <property type="match status" value="1"/>
</dbReference>
<name>A0A4R2GRR9_9BACT</name>
<sequence length="454" mass="50353">MANFELTREYIENLRLLIEQKDEETLLQLLGELHPADIAEIYEELSIEEAKYLYFLLDDDTAADVLIELEEEDRLKFLKALPSEVIARRFIDKMDSDDAVDVLSELDEERQKEVLSFLDDISVAGDIVDLLHYKENSAGGLMAKELIKVKESWSIITCLRSMRRQAEEVDEVYFVYVVDNDGILKGTLSLKKMLLSATDTIVKDIYNPDVISVSADVTSEEVSNIMNKYDLVVLPVTDSIGRLVGRITIDDVVDVMREEAEKDYQLASGITHDVEVSDSVFRHTKARIPWLMIGLVGGLFGSRVISVFEGNIDDNPQVAFFMPLIAAMGGNVGIQSSAIMVQSLASGSLGIESNLKKLLKELSVALLNATALALLVFAYNMAIGSVFALTLTVASAMFSVVMFASLFGTFLPLFLHKLKIDPAMATGPFITTLNDISGMFVYLLLAAYFFGIFV</sequence>
<dbReference type="Gene3D" id="1.10.357.20">
    <property type="entry name" value="SLC41 divalent cation transporters, integral membrane domain"/>
    <property type="match status" value="1"/>
</dbReference>
<evidence type="ECO:0000256" key="6">
    <source>
        <dbReference type="ARBA" id="ARBA00022989"/>
    </source>
</evidence>
<evidence type="ECO:0000256" key="5">
    <source>
        <dbReference type="ARBA" id="ARBA00022842"/>
    </source>
</evidence>
<dbReference type="EMBL" id="SLWK01000001">
    <property type="protein sequence ID" value="TCO10856.1"/>
    <property type="molecule type" value="Genomic_DNA"/>
</dbReference>
<dbReference type="Pfam" id="PF03448">
    <property type="entry name" value="MgtE_N"/>
    <property type="match status" value="1"/>
</dbReference>
<proteinExistence type="inferred from homology"/>
<evidence type="ECO:0000256" key="7">
    <source>
        <dbReference type="ARBA" id="ARBA00023136"/>
    </source>
</evidence>
<keyword evidence="9" id="KW-1003">Cell membrane</keyword>
<dbReference type="OrthoDB" id="9790355at2"/>
<dbReference type="GO" id="GO:0015095">
    <property type="term" value="F:magnesium ion transmembrane transporter activity"/>
    <property type="evidence" value="ECO:0007669"/>
    <property type="project" value="UniProtKB-UniRule"/>
</dbReference>
<gene>
    <name evidence="11" type="ORF">EV194_101489</name>
</gene>
<dbReference type="PANTHER" id="PTHR43773">
    <property type="entry name" value="MAGNESIUM TRANSPORTER MGTE"/>
    <property type="match status" value="1"/>
</dbReference>
<dbReference type="InterPro" id="IPR038076">
    <property type="entry name" value="MgtE_N_sf"/>
</dbReference>